<comment type="caution">
    <text evidence="10">The sequence shown here is derived from an EMBL/GenBank/DDBJ whole genome shotgun (WGS) entry which is preliminary data.</text>
</comment>
<evidence type="ECO:0000259" key="9">
    <source>
        <dbReference type="PROSITE" id="PS50928"/>
    </source>
</evidence>
<feature type="transmembrane region" description="Helical" evidence="8">
    <location>
        <begin position="234"/>
        <end position="256"/>
    </location>
</feature>
<gene>
    <name evidence="10" type="ORF">IV501_14395</name>
</gene>
<evidence type="ECO:0000256" key="8">
    <source>
        <dbReference type="RuleBase" id="RU363032"/>
    </source>
</evidence>
<dbReference type="GO" id="GO:0005886">
    <property type="term" value="C:plasma membrane"/>
    <property type="evidence" value="ECO:0007669"/>
    <property type="project" value="UniProtKB-SubCell"/>
</dbReference>
<dbReference type="AlphaFoldDB" id="A0A934W4C9"/>
<dbReference type="Pfam" id="PF00528">
    <property type="entry name" value="BPD_transp_1"/>
    <property type="match status" value="1"/>
</dbReference>
<evidence type="ECO:0000313" key="11">
    <source>
        <dbReference type="Proteomes" id="UP000636458"/>
    </source>
</evidence>
<keyword evidence="5 8" id="KW-0812">Transmembrane</keyword>
<feature type="transmembrane region" description="Helical" evidence="8">
    <location>
        <begin position="135"/>
        <end position="156"/>
    </location>
</feature>
<dbReference type="GO" id="GO:0055085">
    <property type="term" value="P:transmembrane transport"/>
    <property type="evidence" value="ECO:0007669"/>
    <property type="project" value="InterPro"/>
</dbReference>
<keyword evidence="6 8" id="KW-1133">Transmembrane helix</keyword>
<evidence type="ECO:0000256" key="6">
    <source>
        <dbReference type="ARBA" id="ARBA00022989"/>
    </source>
</evidence>
<name>A0A934W4C9_9MICO</name>
<evidence type="ECO:0000313" key="10">
    <source>
        <dbReference type="EMBL" id="MBK4348826.1"/>
    </source>
</evidence>
<dbReference type="EMBL" id="JAEPES010000005">
    <property type="protein sequence ID" value="MBK4348826.1"/>
    <property type="molecule type" value="Genomic_DNA"/>
</dbReference>
<comment type="subcellular location">
    <subcellularLocation>
        <location evidence="1">Cell inner membrane</location>
        <topology evidence="1">Multi-pass membrane protein</topology>
    </subcellularLocation>
    <subcellularLocation>
        <location evidence="8">Cell membrane</location>
        <topology evidence="8">Multi-pass membrane protein</topology>
    </subcellularLocation>
</comment>
<evidence type="ECO:0000256" key="2">
    <source>
        <dbReference type="ARBA" id="ARBA00022448"/>
    </source>
</evidence>
<dbReference type="RefSeq" id="WP_200557065.1">
    <property type="nucleotide sequence ID" value="NZ_JAEPES010000005.1"/>
</dbReference>
<sequence length="284" mass="30164">MKPRLATRWVGAIFGILVAAYLVIPALIVIPLAFSSGQFLQFPVPGFSLEWVGQFFSDPDWMAALSRSLVAAVCTALIAVPIGTVASYAIVRGRRGVTRVVEPVLMLPLLVPVVISGFGLYLLTLLLHFPGGLPLVVLGHVGLAIPFVVTTVLASLRTFDLRLLLAARVSGANPFQAFVRILVPVIAPGIGAAALIALMTSLDEAVIALFIAGDTEPTLPVMMYSNITYSLNPLVPVAATVLTVATFVLLIGSFLLTRLAQRRGRAAAIVTVRAKEVPSEFLRS</sequence>
<dbReference type="PROSITE" id="PS50928">
    <property type="entry name" value="ABC_TM1"/>
    <property type="match status" value="1"/>
</dbReference>
<organism evidence="10 11">
    <name type="scientific">Lacisediminihabitans changchengi</name>
    <dbReference type="NCBI Taxonomy" id="2787634"/>
    <lineage>
        <taxon>Bacteria</taxon>
        <taxon>Bacillati</taxon>
        <taxon>Actinomycetota</taxon>
        <taxon>Actinomycetes</taxon>
        <taxon>Micrococcales</taxon>
        <taxon>Microbacteriaceae</taxon>
        <taxon>Lacisediminihabitans</taxon>
    </lineage>
</organism>
<feature type="transmembrane region" description="Helical" evidence="8">
    <location>
        <begin position="103"/>
        <end position="129"/>
    </location>
</feature>
<evidence type="ECO:0000256" key="1">
    <source>
        <dbReference type="ARBA" id="ARBA00004429"/>
    </source>
</evidence>
<dbReference type="Proteomes" id="UP000636458">
    <property type="component" value="Unassembled WGS sequence"/>
</dbReference>
<feature type="transmembrane region" description="Helical" evidence="8">
    <location>
        <begin position="12"/>
        <end position="34"/>
    </location>
</feature>
<evidence type="ECO:0000256" key="5">
    <source>
        <dbReference type="ARBA" id="ARBA00022692"/>
    </source>
</evidence>
<dbReference type="CDD" id="cd06261">
    <property type="entry name" value="TM_PBP2"/>
    <property type="match status" value="1"/>
</dbReference>
<feature type="transmembrane region" description="Helical" evidence="8">
    <location>
        <begin position="69"/>
        <end position="91"/>
    </location>
</feature>
<protein>
    <submittedName>
        <fullName evidence="10">ABC transporter permease</fullName>
    </submittedName>
</protein>
<dbReference type="Gene3D" id="1.10.3720.10">
    <property type="entry name" value="MetI-like"/>
    <property type="match status" value="1"/>
</dbReference>
<keyword evidence="11" id="KW-1185">Reference proteome</keyword>
<evidence type="ECO:0000256" key="7">
    <source>
        <dbReference type="ARBA" id="ARBA00023136"/>
    </source>
</evidence>
<keyword evidence="7 8" id="KW-0472">Membrane</keyword>
<keyword evidence="3" id="KW-1003">Cell membrane</keyword>
<dbReference type="PANTHER" id="PTHR43357:SF4">
    <property type="entry name" value="INNER MEMBRANE ABC TRANSPORTER PERMEASE PROTEIN YDCV"/>
    <property type="match status" value="1"/>
</dbReference>
<feature type="transmembrane region" description="Helical" evidence="8">
    <location>
        <begin position="177"/>
        <end position="199"/>
    </location>
</feature>
<evidence type="ECO:0000256" key="3">
    <source>
        <dbReference type="ARBA" id="ARBA00022475"/>
    </source>
</evidence>
<keyword evidence="4" id="KW-0997">Cell inner membrane</keyword>
<keyword evidence="2 8" id="KW-0813">Transport</keyword>
<dbReference type="InterPro" id="IPR000515">
    <property type="entry name" value="MetI-like"/>
</dbReference>
<reference evidence="10" key="1">
    <citation type="submission" date="2021-01" db="EMBL/GenBank/DDBJ databases">
        <title>Lacisediminihabitans sp. nov. strain G11-30, isolated from Antarctic Soil.</title>
        <authorList>
            <person name="Li J."/>
        </authorList>
    </citation>
    <scope>NUCLEOTIDE SEQUENCE</scope>
    <source>
        <strain evidence="10">G11-30</strain>
    </source>
</reference>
<proteinExistence type="inferred from homology"/>
<accession>A0A934W4C9</accession>
<feature type="domain" description="ABC transmembrane type-1" evidence="9">
    <location>
        <begin position="65"/>
        <end position="260"/>
    </location>
</feature>
<dbReference type="PANTHER" id="PTHR43357">
    <property type="entry name" value="INNER MEMBRANE ABC TRANSPORTER PERMEASE PROTEIN YDCV"/>
    <property type="match status" value="1"/>
</dbReference>
<dbReference type="SUPFAM" id="SSF161098">
    <property type="entry name" value="MetI-like"/>
    <property type="match status" value="1"/>
</dbReference>
<dbReference type="InterPro" id="IPR035906">
    <property type="entry name" value="MetI-like_sf"/>
</dbReference>
<evidence type="ECO:0000256" key="4">
    <source>
        <dbReference type="ARBA" id="ARBA00022519"/>
    </source>
</evidence>
<comment type="similarity">
    <text evidence="8">Belongs to the binding-protein-dependent transport system permease family.</text>
</comment>